<organism evidence="2 3">
    <name type="scientific">Candidatus Lucifugimonas marina</name>
    <dbReference type="NCBI Taxonomy" id="3038979"/>
    <lineage>
        <taxon>Bacteria</taxon>
        <taxon>Bacillati</taxon>
        <taxon>Chloroflexota</taxon>
        <taxon>Dehalococcoidia</taxon>
        <taxon>SAR202 cluster</taxon>
        <taxon>Candidatus Lucifugimonadales</taxon>
        <taxon>Candidatus Lucifugimonadaceae</taxon>
        <taxon>Candidatus Lucifugimonas</taxon>
    </lineage>
</organism>
<proteinExistence type="predicted"/>
<reference evidence="3" key="3">
    <citation type="submission" date="2023-06" db="EMBL/GenBank/DDBJ databases">
        <title>Pangenomics reveal diversification of enzyme families and niche specialization in globally abundant SAR202 bacteria.</title>
        <authorList>
            <person name="Saw J.H.W."/>
        </authorList>
    </citation>
    <scope>NUCLEOTIDE SEQUENCE [LARGE SCALE GENOMIC DNA]</scope>
    <source>
        <strain evidence="3">JH1073</strain>
    </source>
</reference>
<dbReference type="SUPFAM" id="SSF56784">
    <property type="entry name" value="HAD-like"/>
    <property type="match status" value="1"/>
</dbReference>
<dbReference type="EMBL" id="CP046147">
    <property type="protein sequence ID" value="WFG39325.1"/>
    <property type="molecule type" value="Genomic_DNA"/>
</dbReference>
<evidence type="ECO:0000313" key="4">
    <source>
        <dbReference type="Proteomes" id="UP001321249"/>
    </source>
</evidence>
<gene>
    <name evidence="1" type="ORF">GKO46_02525</name>
    <name evidence="2" type="ORF">GKO48_06735</name>
</gene>
<reference evidence="3 4" key="1">
    <citation type="submission" date="2019-11" db="EMBL/GenBank/DDBJ databases">
        <authorList>
            <person name="Cho J.-C."/>
        </authorList>
    </citation>
    <scope>NUCLEOTIDE SEQUENCE [LARGE SCALE GENOMIC DNA]</scope>
    <source>
        <strain evidence="2 3">JH1073</strain>
        <strain evidence="1 4">JH702</strain>
    </source>
</reference>
<accession>A0AAJ5ZE74</accession>
<dbReference type="EMBL" id="WMBE01000001">
    <property type="protein sequence ID" value="MDG0865946.1"/>
    <property type="molecule type" value="Genomic_DNA"/>
</dbReference>
<evidence type="ECO:0008006" key="5">
    <source>
        <dbReference type="Google" id="ProtNLM"/>
    </source>
</evidence>
<dbReference type="Pfam" id="PF12710">
    <property type="entry name" value="HAD"/>
    <property type="match status" value="1"/>
</dbReference>
<dbReference type="Gene3D" id="3.40.50.1000">
    <property type="entry name" value="HAD superfamily/HAD-like"/>
    <property type="match status" value="1"/>
</dbReference>
<dbReference type="InterPro" id="IPR036412">
    <property type="entry name" value="HAD-like_sf"/>
</dbReference>
<dbReference type="Gene3D" id="3.90.1470.20">
    <property type="match status" value="1"/>
</dbReference>
<evidence type="ECO:0000313" key="3">
    <source>
        <dbReference type="Proteomes" id="UP001219901"/>
    </source>
</evidence>
<reference evidence="2" key="2">
    <citation type="journal article" date="2023" name="Nat. Commun.">
        <title>Cultivation of marine bacteria of the SAR202 clade.</title>
        <authorList>
            <person name="Lim Y."/>
            <person name="Seo J.H."/>
            <person name="Giovannoni S.J."/>
            <person name="Kang I."/>
            <person name="Cho J.C."/>
        </authorList>
    </citation>
    <scope>NUCLEOTIDE SEQUENCE</scope>
    <source>
        <strain evidence="2">JH1073</strain>
    </source>
</reference>
<evidence type="ECO:0000313" key="1">
    <source>
        <dbReference type="EMBL" id="MDG0865946.1"/>
    </source>
</evidence>
<dbReference type="InterPro" id="IPR023214">
    <property type="entry name" value="HAD_sf"/>
</dbReference>
<dbReference type="AlphaFoldDB" id="A0AAJ5ZE74"/>
<sequence length="229" mass="25061">MIVTAINVVFDFDGSLATSFVGGLMFRRYTDESKVEEASQRYRSEQTSLREYQEEVFDLSVEAPAEMSKRAAECAGIRPLAHEVSERVWESGGTVSVASAGLDFYIQPVLEKANLNRINIHSGKVISDSTELPPFRYDYPSWNTSCKGDWVTCKCRVINDLKPTGEVVFVGDGTGSDVCAATNAADKVFASGRLLSYCNKNGIAAEEFGDDFEPVLSYVESKTSSNGAQ</sequence>
<keyword evidence="3" id="KW-1185">Reference proteome</keyword>
<name>A0AAJ5ZE74_9CHLR</name>
<protein>
    <recommendedName>
        <fullName evidence="5">HAD-IB family phosphatase</fullName>
    </recommendedName>
</protein>
<evidence type="ECO:0000313" key="2">
    <source>
        <dbReference type="EMBL" id="WFG39325.1"/>
    </source>
</evidence>
<dbReference type="Proteomes" id="UP001321249">
    <property type="component" value="Unassembled WGS sequence"/>
</dbReference>
<dbReference type="Proteomes" id="UP001219901">
    <property type="component" value="Chromosome"/>
</dbReference>